<dbReference type="AlphaFoldDB" id="A0A4Y4CUA2"/>
<dbReference type="Proteomes" id="UP000318422">
    <property type="component" value="Unassembled WGS sequence"/>
</dbReference>
<protein>
    <submittedName>
        <fullName evidence="1">Uncharacterized protein</fullName>
    </submittedName>
</protein>
<keyword evidence="2" id="KW-1185">Reference proteome</keyword>
<reference evidence="1 2" key="1">
    <citation type="submission" date="2019-06" db="EMBL/GenBank/DDBJ databases">
        <title>Whole genome shotgun sequence of Zoogloea ramigera NBRC 15342.</title>
        <authorList>
            <person name="Hosoyama A."/>
            <person name="Uohara A."/>
            <person name="Ohji S."/>
            <person name="Ichikawa N."/>
        </authorList>
    </citation>
    <scope>NUCLEOTIDE SEQUENCE [LARGE SCALE GENOMIC DNA]</scope>
    <source>
        <strain evidence="1 2">NBRC 15342</strain>
    </source>
</reference>
<accession>A0A4Y4CUA2</accession>
<name>A0A4Y4CUA2_ZOORA</name>
<gene>
    <name evidence="1" type="ORF">ZRA01_02430</name>
</gene>
<comment type="caution">
    <text evidence="1">The sequence shown here is derived from an EMBL/GenBank/DDBJ whole genome shotgun (WGS) entry which is preliminary data.</text>
</comment>
<evidence type="ECO:0000313" key="1">
    <source>
        <dbReference type="EMBL" id="GEC94170.1"/>
    </source>
</evidence>
<proteinExistence type="predicted"/>
<dbReference type="EMBL" id="BJNV01000004">
    <property type="protein sequence ID" value="GEC94170.1"/>
    <property type="molecule type" value="Genomic_DNA"/>
</dbReference>
<evidence type="ECO:0000313" key="2">
    <source>
        <dbReference type="Proteomes" id="UP000318422"/>
    </source>
</evidence>
<sequence length="249" mass="28486">MSELQQFYTDEYAMLEMLSSRQTIDFNDLAPYPEYVKHLEAYGLLGKDSANRPRVAIPVVGRYVALELARKENRSSILRVVPEPERATWLKKRVESISADLRALEDAIRGAKTDTLFGPNSFPEADRFASLGVVRTAQDFEQFINVCNRCFVEPSDTYGSSVGKNHYFFDVIKMTYPALFDALHRIRLYRHHNFHVALRPGVTQELLRYLERDLDGRVPGSVPDLDFILQQCVLDELLLGIQVELSEIA</sequence>
<organism evidence="1 2">
    <name type="scientific">Zoogloea ramigera</name>
    <dbReference type="NCBI Taxonomy" id="350"/>
    <lineage>
        <taxon>Bacteria</taxon>
        <taxon>Pseudomonadati</taxon>
        <taxon>Pseudomonadota</taxon>
        <taxon>Betaproteobacteria</taxon>
        <taxon>Rhodocyclales</taxon>
        <taxon>Zoogloeaceae</taxon>
        <taxon>Zoogloea</taxon>
    </lineage>
</organism>